<name>A0A9J6AXX2_SOLCO</name>
<dbReference type="AlphaFoldDB" id="A0A9J6AXX2"/>
<feature type="region of interest" description="Disordered" evidence="1">
    <location>
        <begin position="1"/>
        <end position="50"/>
    </location>
</feature>
<evidence type="ECO:0000313" key="3">
    <source>
        <dbReference type="Proteomes" id="UP000824120"/>
    </source>
</evidence>
<reference evidence="2 3" key="1">
    <citation type="submission" date="2020-09" db="EMBL/GenBank/DDBJ databases">
        <title>De no assembly of potato wild relative species, Solanum commersonii.</title>
        <authorList>
            <person name="Cho K."/>
        </authorList>
    </citation>
    <scope>NUCLEOTIDE SEQUENCE [LARGE SCALE GENOMIC DNA]</scope>
    <source>
        <strain evidence="2">LZ3.2</strain>
        <tissue evidence="2">Leaf</tissue>
    </source>
</reference>
<feature type="compositionally biased region" description="Basic and acidic residues" evidence="1">
    <location>
        <begin position="310"/>
        <end position="326"/>
    </location>
</feature>
<dbReference type="Proteomes" id="UP000824120">
    <property type="component" value="Chromosome 1"/>
</dbReference>
<protein>
    <submittedName>
        <fullName evidence="2">Uncharacterized protein</fullName>
    </submittedName>
</protein>
<feature type="compositionally biased region" description="Acidic residues" evidence="1">
    <location>
        <begin position="342"/>
        <end position="363"/>
    </location>
</feature>
<comment type="caution">
    <text evidence="2">The sequence shown here is derived from an EMBL/GenBank/DDBJ whole genome shotgun (WGS) entry which is preliminary data.</text>
</comment>
<dbReference type="EMBL" id="JACXVP010000001">
    <property type="protein sequence ID" value="KAG5629453.1"/>
    <property type="molecule type" value="Genomic_DNA"/>
</dbReference>
<feature type="region of interest" description="Disordered" evidence="1">
    <location>
        <begin position="304"/>
        <end position="363"/>
    </location>
</feature>
<organism evidence="2 3">
    <name type="scientific">Solanum commersonii</name>
    <name type="common">Commerson's wild potato</name>
    <name type="synonym">Commerson's nightshade</name>
    <dbReference type="NCBI Taxonomy" id="4109"/>
    <lineage>
        <taxon>Eukaryota</taxon>
        <taxon>Viridiplantae</taxon>
        <taxon>Streptophyta</taxon>
        <taxon>Embryophyta</taxon>
        <taxon>Tracheophyta</taxon>
        <taxon>Spermatophyta</taxon>
        <taxon>Magnoliopsida</taxon>
        <taxon>eudicotyledons</taxon>
        <taxon>Gunneridae</taxon>
        <taxon>Pentapetalae</taxon>
        <taxon>asterids</taxon>
        <taxon>lamiids</taxon>
        <taxon>Solanales</taxon>
        <taxon>Solanaceae</taxon>
        <taxon>Solanoideae</taxon>
        <taxon>Solaneae</taxon>
        <taxon>Solanum</taxon>
    </lineage>
</organism>
<dbReference type="OrthoDB" id="1194650at2759"/>
<sequence>MTPKIRGDIVKKTVSKPSKTRKERLEKKTDSGDESSSRDNRDTGKEDDDPLSLPTCARVISGKSYNLTTCMDELGSFPAKISVRARMTLYRNFRNALWGKECFDLTVKYLKNKINLKKQSEVYKEKGNASFGYTRLFLILVIMQRSPWILLCQFPVYLDGTRQRAITLSKVMHPYLVPTVRETKQNYMATLKPYMDEVKDTIIDALKANLKGVIVLISAVENHEDEILSENNSNQPCENSVLSGQKNKDDNLCKHEKLRRAQKNKKNEDYTTPIINEDGADEKLPLAIIDEDLVPIDEYFAEEVNEQEEEKMAEKDEEREEEKLEENKEEIEEKLEEKKQEEEEEEHIEENEEEDEEEEQIEL</sequence>
<feature type="compositionally biased region" description="Basic and acidic residues" evidence="1">
    <location>
        <begin position="23"/>
        <end position="44"/>
    </location>
</feature>
<accession>A0A9J6AXX2</accession>
<feature type="compositionally biased region" description="Basic and acidic residues" evidence="1">
    <location>
        <begin position="1"/>
        <end position="11"/>
    </location>
</feature>
<feature type="compositionally biased region" description="Polar residues" evidence="1">
    <location>
        <begin position="229"/>
        <end position="245"/>
    </location>
</feature>
<feature type="region of interest" description="Disordered" evidence="1">
    <location>
        <begin position="229"/>
        <end position="252"/>
    </location>
</feature>
<keyword evidence="3" id="KW-1185">Reference proteome</keyword>
<gene>
    <name evidence="2" type="ORF">H5410_001170</name>
</gene>
<evidence type="ECO:0000256" key="1">
    <source>
        <dbReference type="SAM" id="MobiDB-lite"/>
    </source>
</evidence>
<evidence type="ECO:0000313" key="2">
    <source>
        <dbReference type="EMBL" id="KAG5629453.1"/>
    </source>
</evidence>
<proteinExistence type="predicted"/>